<evidence type="ECO:0000313" key="2">
    <source>
        <dbReference type="EMBL" id="QGG96296.1"/>
    </source>
</evidence>
<feature type="transmembrane region" description="Helical" evidence="1">
    <location>
        <begin position="36"/>
        <end position="57"/>
    </location>
</feature>
<dbReference type="RefSeq" id="WP_153760400.1">
    <property type="nucleotide sequence ID" value="NZ_CP045851.1"/>
</dbReference>
<protein>
    <submittedName>
        <fullName evidence="2">Uncharacterized protein</fullName>
    </submittedName>
</protein>
<reference evidence="2 3" key="1">
    <citation type="submission" date="2019-11" db="EMBL/GenBank/DDBJ databases">
        <authorList>
            <person name="He Y."/>
        </authorList>
    </citation>
    <scope>NUCLEOTIDE SEQUENCE [LARGE SCALE GENOMIC DNA]</scope>
    <source>
        <strain evidence="2 3">SCSIO 58843</strain>
    </source>
</reference>
<evidence type="ECO:0000256" key="1">
    <source>
        <dbReference type="SAM" id="Phobius"/>
    </source>
</evidence>
<keyword evidence="1" id="KW-1133">Transmembrane helix</keyword>
<keyword evidence="1" id="KW-0472">Membrane</keyword>
<dbReference type="KEGG" id="atq:GH723_14985"/>
<gene>
    <name evidence="2" type="ORF">GH723_14985</name>
</gene>
<name>A0A5Q2RPD3_9ACTN</name>
<dbReference type="AlphaFoldDB" id="A0A5Q2RPD3"/>
<dbReference type="Proteomes" id="UP000334019">
    <property type="component" value="Chromosome"/>
</dbReference>
<accession>A0A5Q2RPD3</accession>
<dbReference type="EMBL" id="CP045851">
    <property type="protein sequence ID" value="QGG96296.1"/>
    <property type="molecule type" value="Genomic_DNA"/>
</dbReference>
<feature type="transmembrane region" description="Helical" evidence="1">
    <location>
        <begin position="12"/>
        <end position="30"/>
    </location>
</feature>
<proteinExistence type="predicted"/>
<sequence length="69" mass="7584">MTRSRSFRQAHRWLAMTFTVTVVIVTASGALGGPEWVSYISLPPLAVLLVTGLYLFALPYRARSRTGAT</sequence>
<keyword evidence="3" id="KW-1185">Reference proteome</keyword>
<keyword evidence="1" id="KW-0812">Transmembrane</keyword>
<evidence type="ECO:0000313" key="3">
    <source>
        <dbReference type="Proteomes" id="UP000334019"/>
    </source>
</evidence>
<organism evidence="2 3">
    <name type="scientific">Actinomarinicola tropica</name>
    <dbReference type="NCBI Taxonomy" id="2789776"/>
    <lineage>
        <taxon>Bacteria</taxon>
        <taxon>Bacillati</taxon>
        <taxon>Actinomycetota</taxon>
        <taxon>Acidimicrobiia</taxon>
        <taxon>Acidimicrobiales</taxon>
        <taxon>Iamiaceae</taxon>
        <taxon>Actinomarinicola</taxon>
    </lineage>
</organism>